<gene>
    <name evidence="1" type="ORF">SLA_3146</name>
</gene>
<dbReference type="EMBL" id="AP017424">
    <property type="protein sequence ID" value="BAU84060.1"/>
    <property type="molecule type" value="Genomic_DNA"/>
</dbReference>
<dbReference type="AlphaFoldDB" id="A0A160P163"/>
<proteinExistence type="predicted"/>
<dbReference type="KEGG" id="slau:SLA_3146"/>
<organism evidence="1 2">
    <name type="scientific">Streptomyces laurentii</name>
    <dbReference type="NCBI Taxonomy" id="39478"/>
    <lineage>
        <taxon>Bacteria</taxon>
        <taxon>Bacillati</taxon>
        <taxon>Actinomycetota</taxon>
        <taxon>Actinomycetes</taxon>
        <taxon>Kitasatosporales</taxon>
        <taxon>Streptomycetaceae</taxon>
        <taxon>Streptomyces</taxon>
    </lineage>
</organism>
<keyword evidence="2" id="KW-1185">Reference proteome</keyword>
<sequence>MRQDVTVSLFAQALDACRALLSVDVEPEGEIDGLVRGSRLGLSHHAAQRVLVDVDPIRSRFAPLCDADGASRVAYHWVAPLWSHGGPGWGRRPSDPCPMKCDALDVVERIVRGNAIDLLGLTADGLRRP</sequence>
<protein>
    <submittedName>
        <fullName evidence="1">Uncharacterized protein</fullName>
    </submittedName>
</protein>
<evidence type="ECO:0000313" key="1">
    <source>
        <dbReference type="EMBL" id="BAU84060.1"/>
    </source>
</evidence>
<name>A0A160P163_STRLU</name>
<dbReference type="Proteomes" id="UP000217676">
    <property type="component" value="Chromosome"/>
</dbReference>
<evidence type="ECO:0000313" key="2">
    <source>
        <dbReference type="Proteomes" id="UP000217676"/>
    </source>
</evidence>
<reference evidence="1 2" key="1">
    <citation type="journal article" date="2016" name="Genome Announc.">
        <title>Complete Genome Sequence of Thiostrepton-Producing Streptomyces laurentii ATCC 31255.</title>
        <authorList>
            <person name="Doi K."/>
            <person name="Fujino Y."/>
            <person name="Nagayoshi Y."/>
            <person name="Ohshima T."/>
            <person name="Ogata S."/>
        </authorList>
    </citation>
    <scope>NUCLEOTIDE SEQUENCE [LARGE SCALE GENOMIC DNA]</scope>
    <source>
        <strain evidence="1 2">ATCC 31255</strain>
    </source>
</reference>
<accession>A0A160P163</accession>